<comment type="caution">
    <text evidence="3">The sequence shown here is derived from an EMBL/GenBank/DDBJ whole genome shotgun (WGS) entry which is preliminary data.</text>
</comment>
<sequence length="309" mass="35825">MEKQSPFTPKQEKIVQYKIKSFFNQHYNALGESKTSENKHAIRSVRTFHHHLNTALLVLKRFNVRDIQYFKSKQAKQWLNERKDTVSKRTLQNEKRVLERMLAIKKPGITLPLPSNLPERQWKNRAYSPRSVEKIMARQKPHTRLSTQLCYRSGLRAQELLTLRRLDEQAPSTRRQWRDDLFKGLDGVKYVVNGKGGLLRAVMVPHDLADELERRRLSTPQTVIDRGVKLTSYYDISGGKRFSDAFSKLSKSVLGYSRGAHGLRYDYAQNRMSDVPGGTCENSLGMVSQELGHFRPSITEHYLNPCQPR</sequence>
<organism evidence="3 4">
    <name type="scientific">Vibrio pectenicida</name>
    <dbReference type="NCBI Taxonomy" id="62763"/>
    <lineage>
        <taxon>Bacteria</taxon>
        <taxon>Pseudomonadati</taxon>
        <taxon>Pseudomonadota</taxon>
        <taxon>Gammaproteobacteria</taxon>
        <taxon>Vibrionales</taxon>
        <taxon>Vibrionaceae</taxon>
        <taxon>Vibrio</taxon>
    </lineage>
</organism>
<dbReference type="RefSeq" id="WP_125323438.1">
    <property type="nucleotide sequence ID" value="NZ_AP024891.1"/>
</dbReference>
<accession>A0A3R9KWC6</accession>
<gene>
    <name evidence="3" type="ORF">EJA03_19710</name>
</gene>
<evidence type="ECO:0000313" key="4">
    <source>
        <dbReference type="Proteomes" id="UP000269041"/>
    </source>
</evidence>
<dbReference type="GO" id="GO:0015074">
    <property type="term" value="P:DNA integration"/>
    <property type="evidence" value="ECO:0007669"/>
    <property type="project" value="InterPro"/>
</dbReference>
<dbReference type="Gene3D" id="1.10.443.10">
    <property type="entry name" value="Intergrase catalytic core"/>
    <property type="match status" value="1"/>
</dbReference>
<dbReference type="Proteomes" id="UP000269041">
    <property type="component" value="Unassembled WGS sequence"/>
</dbReference>
<dbReference type="AlphaFoldDB" id="A0A3R9KWC6"/>
<dbReference type="GO" id="GO:0003677">
    <property type="term" value="F:DNA binding"/>
    <property type="evidence" value="ECO:0007669"/>
    <property type="project" value="InterPro"/>
</dbReference>
<dbReference type="InterPro" id="IPR013762">
    <property type="entry name" value="Integrase-like_cat_sf"/>
</dbReference>
<keyword evidence="1" id="KW-0233">DNA recombination</keyword>
<protein>
    <submittedName>
        <fullName evidence="3">Integrase</fullName>
    </submittedName>
</protein>
<dbReference type="OrthoDB" id="5394387at2"/>
<evidence type="ECO:0000313" key="3">
    <source>
        <dbReference type="EMBL" id="RSD27598.1"/>
    </source>
</evidence>
<dbReference type="InterPro" id="IPR002104">
    <property type="entry name" value="Integrase_catalytic"/>
</dbReference>
<feature type="domain" description="Tyr recombinase" evidence="2">
    <location>
        <begin position="112"/>
        <end position="309"/>
    </location>
</feature>
<dbReference type="InterPro" id="IPR011010">
    <property type="entry name" value="DNA_brk_join_enz"/>
</dbReference>
<reference evidence="3 4" key="1">
    <citation type="submission" date="2018-12" db="EMBL/GenBank/DDBJ databases">
        <title>Genomic taxonomy of the Vibrionaceae family.</title>
        <authorList>
            <person name="Gomez-Gil B."/>
            <person name="Enciso-Ibarra K."/>
        </authorList>
    </citation>
    <scope>NUCLEOTIDE SEQUENCE [LARGE SCALE GENOMIC DNA]</scope>
    <source>
        <strain evidence="3 4">CAIM 594</strain>
    </source>
</reference>
<evidence type="ECO:0000259" key="2">
    <source>
        <dbReference type="PROSITE" id="PS51898"/>
    </source>
</evidence>
<dbReference type="GO" id="GO:0006310">
    <property type="term" value="P:DNA recombination"/>
    <property type="evidence" value="ECO:0007669"/>
    <property type="project" value="UniProtKB-KW"/>
</dbReference>
<dbReference type="SUPFAM" id="SSF56349">
    <property type="entry name" value="DNA breaking-rejoining enzymes"/>
    <property type="match status" value="1"/>
</dbReference>
<dbReference type="PROSITE" id="PS51898">
    <property type="entry name" value="TYR_RECOMBINASE"/>
    <property type="match status" value="1"/>
</dbReference>
<keyword evidence="4" id="KW-1185">Reference proteome</keyword>
<proteinExistence type="predicted"/>
<evidence type="ECO:0000256" key="1">
    <source>
        <dbReference type="ARBA" id="ARBA00023172"/>
    </source>
</evidence>
<dbReference type="EMBL" id="RSFA01000183">
    <property type="protein sequence ID" value="RSD27598.1"/>
    <property type="molecule type" value="Genomic_DNA"/>
</dbReference>
<name>A0A3R9KWC6_9VIBR</name>